<dbReference type="AlphaFoldDB" id="A0A8J8TAZ1"/>
<keyword evidence="1" id="KW-0472">Membrane</keyword>
<evidence type="ECO:0000313" key="2">
    <source>
        <dbReference type="EMBL" id="TNV88145.1"/>
    </source>
</evidence>
<sequence length="919" mass="106465">MEPRQRIAFLHQLYAAALTTNLLYLIAIIKEQNFSLFSISKLPLTLNTQLQVQPLLHKTERRRALLYDGLRSKGIVHIFNQIIGRHQGKDQLIQSQLLQRCEFNNFYHEMSSLIVLPIDRYQDSLSTNFVVPQYSVEMTGNTFNGFTNCGSILSNEIELTYLQTPIKNYYFQYEQHQFAVRDYFKFNRYYFSSRYAQWLEPPIQSEILPEYPYTFKVMGNTFRNLNLLKRRFTDNTSVRKESSLTRVISPKLRNLGLILDIRGSIGDSVPIQVKVYNNMIYDINQDFAKWNTVWGSFDHCSPILDNNFAFFRQNVLSQDMGKDTYAQVTHLISIQNNTGSLIVIHNNFMSNISLTGPLIHIQEKAGSSNNRIVIVGNQVHHVFGYVSTNIIHILRQANLDLIIEPTDQYTIRQLQMAKLSFMSGSILIALNSFSEISGCLNAVTAGAIQVGIVHSQTPDSIVLNQAAEIEESRWADVIGSHFENFLEMLYDRYEDYLYLELPDGYPVGFFRHKLSFWANRFTNISMGVSRNSSDGSYELKGALIKLVNVPKTEMIENIFENIGGYTMEHHKDIIRYIFGAPSFNFVNNKTLLWNNTYALVTKTSLSSTNFFRIFLSTSLIVCHQCNLLNIGRRNVFKNIWLVDRYQALSRSQQQGLILYLIYHHGVVTVGGDGGNTLIQDIKGLFNSFTMERFDKWNPQYFVDNMYDLNFYEGDMIHGAGSILFHIHHPTNIISSISFQYITFKRMYHRPQVQYVDQVQLPSIVSSIKNVEQVFFDGTTFFTLSNIEIFDCHYERSNSYFEFEAEVTFIESVLFYNLGYWRLFDEPEWQGWSEVANPTVAFGQPRPMFMISMFYVMQDSDLMGSKNLNYRDSSKLRCCVSIFYEVCMAIQWHAPSKISRQAEQPYQSSRQLCTKIPTCL</sequence>
<feature type="transmembrane region" description="Helical" evidence="1">
    <location>
        <begin position="7"/>
        <end position="29"/>
    </location>
</feature>
<gene>
    <name evidence="2" type="ORF">FGO68_gene4655</name>
</gene>
<proteinExistence type="predicted"/>
<evidence type="ECO:0000256" key="1">
    <source>
        <dbReference type="SAM" id="Phobius"/>
    </source>
</evidence>
<dbReference type="EMBL" id="RRYP01000061">
    <property type="protein sequence ID" value="TNV88145.1"/>
    <property type="molecule type" value="Genomic_DNA"/>
</dbReference>
<evidence type="ECO:0000313" key="3">
    <source>
        <dbReference type="Proteomes" id="UP000785679"/>
    </source>
</evidence>
<accession>A0A8J8TAZ1</accession>
<protein>
    <submittedName>
        <fullName evidence="2">Uncharacterized protein</fullName>
    </submittedName>
</protein>
<keyword evidence="1" id="KW-0812">Transmembrane</keyword>
<keyword evidence="3" id="KW-1185">Reference proteome</keyword>
<dbReference type="OrthoDB" id="327389at2759"/>
<keyword evidence="1" id="KW-1133">Transmembrane helix</keyword>
<organism evidence="2 3">
    <name type="scientific">Halteria grandinella</name>
    <dbReference type="NCBI Taxonomy" id="5974"/>
    <lineage>
        <taxon>Eukaryota</taxon>
        <taxon>Sar</taxon>
        <taxon>Alveolata</taxon>
        <taxon>Ciliophora</taxon>
        <taxon>Intramacronucleata</taxon>
        <taxon>Spirotrichea</taxon>
        <taxon>Stichotrichia</taxon>
        <taxon>Sporadotrichida</taxon>
        <taxon>Halteriidae</taxon>
        <taxon>Halteria</taxon>
    </lineage>
</organism>
<reference evidence="2" key="1">
    <citation type="submission" date="2019-06" db="EMBL/GenBank/DDBJ databases">
        <authorList>
            <person name="Zheng W."/>
        </authorList>
    </citation>
    <scope>NUCLEOTIDE SEQUENCE</scope>
    <source>
        <strain evidence="2">QDHG01</strain>
    </source>
</reference>
<comment type="caution">
    <text evidence="2">The sequence shown here is derived from an EMBL/GenBank/DDBJ whole genome shotgun (WGS) entry which is preliminary data.</text>
</comment>
<dbReference type="Proteomes" id="UP000785679">
    <property type="component" value="Unassembled WGS sequence"/>
</dbReference>
<name>A0A8J8TAZ1_HALGN</name>